<dbReference type="Proteomes" id="UP001375240">
    <property type="component" value="Unassembled WGS sequence"/>
</dbReference>
<accession>A0AAV9UQI3</accession>
<dbReference type="Pfam" id="PF24494">
    <property type="entry name" value="DUF7587"/>
    <property type="match status" value="1"/>
</dbReference>
<evidence type="ECO:0000313" key="2">
    <source>
        <dbReference type="EMBL" id="KAK6344354.1"/>
    </source>
</evidence>
<organism evidence="2 3">
    <name type="scientific">Orbilia brochopaga</name>
    <dbReference type="NCBI Taxonomy" id="3140254"/>
    <lineage>
        <taxon>Eukaryota</taxon>
        <taxon>Fungi</taxon>
        <taxon>Dikarya</taxon>
        <taxon>Ascomycota</taxon>
        <taxon>Pezizomycotina</taxon>
        <taxon>Orbiliomycetes</taxon>
        <taxon>Orbiliales</taxon>
        <taxon>Orbiliaceae</taxon>
        <taxon>Orbilia</taxon>
    </lineage>
</organism>
<gene>
    <name evidence="2" type="ORF">TWF696_007993</name>
</gene>
<sequence length="385" mass="44149">MPQDYDRIWAEVQITPINVPNKVTDVDPMHENQFYDQRVSEKDENYVESDENVNQKDPGRCPHCGQTIQKSIQTVVARPVCESLSDSGSSATSSPLKCELSSVIDLAEKTCEAEDSDNESVIITGVALSVTRTRRATHGNAWSKEDKVQLYLIKFIYDVTDREVASVLTALHQVERTRGAVTSQYQEYRKEDESYLPSYDEDLAMHLKGMEVPGGSKFISCTQSILWAFHKAARMTGRVRVSVLDRSKIEQPIQRLSDIHHRLQQAGLLEGIWYRGCYEFLVYAEVQKDAIINDFAISHFQSFVNVDFFTKQLICPEIIFGQTTSMKPREKRRELKTWPILPARSEIAVAEICDFALGGTRNEELRSVFRRNFQNEWEMESRMRS</sequence>
<evidence type="ECO:0000313" key="3">
    <source>
        <dbReference type="Proteomes" id="UP001375240"/>
    </source>
</evidence>
<evidence type="ECO:0000259" key="1">
    <source>
        <dbReference type="Pfam" id="PF24494"/>
    </source>
</evidence>
<name>A0AAV9UQI3_9PEZI</name>
<comment type="caution">
    <text evidence="2">The sequence shown here is derived from an EMBL/GenBank/DDBJ whole genome shotgun (WGS) entry which is preliminary data.</text>
</comment>
<dbReference type="EMBL" id="JAVHNQ010000006">
    <property type="protein sequence ID" value="KAK6344354.1"/>
    <property type="molecule type" value="Genomic_DNA"/>
</dbReference>
<keyword evidence="3" id="KW-1185">Reference proteome</keyword>
<reference evidence="2 3" key="1">
    <citation type="submission" date="2019-10" db="EMBL/GenBank/DDBJ databases">
        <authorList>
            <person name="Palmer J.M."/>
        </authorList>
    </citation>
    <scope>NUCLEOTIDE SEQUENCE [LARGE SCALE GENOMIC DNA]</scope>
    <source>
        <strain evidence="2 3">TWF696</strain>
    </source>
</reference>
<protein>
    <recommendedName>
        <fullName evidence="1">DUF7587 domain-containing protein</fullName>
    </recommendedName>
</protein>
<proteinExistence type="predicted"/>
<feature type="domain" description="DUF7587" evidence="1">
    <location>
        <begin position="186"/>
        <end position="299"/>
    </location>
</feature>
<dbReference type="InterPro" id="IPR056009">
    <property type="entry name" value="DUF7587"/>
</dbReference>
<dbReference type="AlphaFoldDB" id="A0AAV9UQI3"/>